<protein>
    <recommendedName>
        <fullName evidence="7">Annexin</fullName>
    </recommendedName>
</protein>
<dbReference type="GO" id="GO:0005509">
    <property type="term" value="F:calcium ion binding"/>
    <property type="evidence" value="ECO:0007669"/>
    <property type="project" value="InterPro"/>
</dbReference>
<dbReference type="InterPro" id="IPR001464">
    <property type="entry name" value="Annexin"/>
</dbReference>
<sequence length="263" mass="30514">MYSENLMKRFEKELSGNFEKAVYRWMLDPCDREAVLAHNALKEKKFGVIIEISCIPSSDELLAIKRAYQARYKHSLEEDVASHFSGDLRKAIQLLLLLVSVYRYDSYETEVTDPKLVEADAKILEDCFKDKEYNHDEVIRILTTRSKAHLVSTFFRYDNISGTPLVEVLDSDKEFVVALQAAIRCIKCPQEYLEQVLTDALMKHGTDEDALTRVIVTRAEKDLGEIKERFHQRHSKTLEQVVAKETHWDYEPFLLALLGKQDH</sequence>
<evidence type="ECO:0000256" key="5">
    <source>
        <dbReference type="ARBA" id="ARBA00023302"/>
    </source>
</evidence>
<feature type="binding site" evidence="6">
    <location>
        <position position="243"/>
    </location>
    <ligand>
        <name>Ca(2+)</name>
        <dbReference type="ChEBI" id="CHEBI:29108"/>
        <label>1</label>
    </ligand>
</feature>
<keyword evidence="1 6" id="KW-0479">Metal-binding</keyword>
<feature type="binding site" evidence="6">
    <location>
        <position position="251"/>
    </location>
    <ligand>
        <name>Ca(2+)</name>
        <dbReference type="ChEBI" id="CHEBI:29108"/>
        <label>1</label>
    </ligand>
</feature>
<evidence type="ECO:0000313" key="9">
    <source>
        <dbReference type="Proteomes" id="UP000596660"/>
    </source>
</evidence>
<organism evidence="8 9">
    <name type="scientific">Chenopodium quinoa</name>
    <name type="common">Quinoa</name>
    <dbReference type="NCBI Taxonomy" id="63459"/>
    <lineage>
        <taxon>Eukaryota</taxon>
        <taxon>Viridiplantae</taxon>
        <taxon>Streptophyta</taxon>
        <taxon>Embryophyta</taxon>
        <taxon>Tracheophyta</taxon>
        <taxon>Spermatophyta</taxon>
        <taxon>Magnoliopsida</taxon>
        <taxon>eudicotyledons</taxon>
        <taxon>Gunneridae</taxon>
        <taxon>Pentapetalae</taxon>
        <taxon>Caryophyllales</taxon>
        <taxon>Chenopodiaceae</taxon>
        <taxon>Chenopodioideae</taxon>
        <taxon>Atripliceae</taxon>
        <taxon>Chenopodium</taxon>
    </lineage>
</organism>
<dbReference type="InterPro" id="IPR037104">
    <property type="entry name" value="Annexin_sf"/>
</dbReference>
<dbReference type="AlphaFoldDB" id="A0A803MYC9"/>
<evidence type="ECO:0000256" key="3">
    <source>
        <dbReference type="ARBA" id="ARBA00022837"/>
    </source>
</evidence>
<dbReference type="PRINTS" id="PR01814">
    <property type="entry name" value="ANNEXINPLANT"/>
</dbReference>
<reference evidence="8" key="2">
    <citation type="submission" date="2021-03" db="UniProtKB">
        <authorList>
            <consortium name="EnsemblPlants"/>
        </authorList>
    </citation>
    <scope>IDENTIFICATION</scope>
</reference>
<keyword evidence="9" id="KW-1185">Reference proteome</keyword>
<keyword evidence="3 6" id="KW-0106">Calcium</keyword>
<reference evidence="8" key="1">
    <citation type="journal article" date="2017" name="Nature">
        <title>The genome of Chenopodium quinoa.</title>
        <authorList>
            <person name="Jarvis D.E."/>
            <person name="Ho Y.S."/>
            <person name="Lightfoot D.J."/>
            <person name="Schmoeckel S.M."/>
            <person name="Li B."/>
            <person name="Borm T.J.A."/>
            <person name="Ohyanagi H."/>
            <person name="Mineta K."/>
            <person name="Michell C.T."/>
            <person name="Saber N."/>
            <person name="Kharbatia N.M."/>
            <person name="Rupper R.R."/>
            <person name="Sharp A.R."/>
            <person name="Dally N."/>
            <person name="Boughton B.A."/>
            <person name="Woo Y.H."/>
            <person name="Gao G."/>
            <person name="Schijlen E.G.W.M."/>
            <person name="Guo X."/>
            <person name="Momin A.A."/>
            <person name="Negrao S."/>
            <person name="Al-Babili S."/>
            <person name="Gehring C."/>
            <person name="Roessner U."/>
            <person name="Jung C."/>
            <person name="Murphy K."/>
            <person name="Arold S.T."/>
            <person name="Gojobori T."/>
            <person name="van der Linden C.G."/>
            <person name="van Loo E.N."/>
            <person name="Jellen E.N."/>
            <person name="Maughan P.J."/>
            <person name="Tester M."/>
        </authorList>
    </citation>
    <scope>NUCLEOTIDE SEQUENCE [LARGE SCALE GENOMIC DNA]</scope>
    <source>
        <strain evidence="8">cv. PI 614886</strain>
    </source>
</reference>
<dbReference type="Gramene" id="AUR62037209-RA">
    <property type="protein sequence ID" value="AUR62037209-RA:cds"/>
    <property type="gene ID" value="AUR62037209"/>
</dbReference>
<dbReference type="GO" id="GO:0009414">
    <property type="term" value="P:response to water deprivation"/>
    <property type="evidence" value="ECO:0007669"/>
    <property type="project" value="TreeGrafter"/>
</dbReference>
<dbReference type="FunFam" id="1.10.220.10:FF:000001">
    <property type="entry name" value="Annexin"/>
    <property type="match status" value="1"/>
</dbReference>
<dbReference type="PANTHER" id="PTHR10502:SF193">
    <property type="entry name" value="ANNEXIN D8"/>
    <property type="match status" value="1"/>
</dbReference>
<dbReference type="Proteomes" id="UP000596660">
    <property type="component" value="Unplaced"/>
</dbReference>
<evidence type="ECO:0000313" key="8">
    <source>
        <dbReference type="EnsemblPlants" id="AUR62037209-RA:cds"/>
    </source>
</evidence>
<dbReference type="OMA" id="HVAIRCI"/>
<dbReference type="GO" id="GO:0009409">
    <property type="term" value="P:response to cold"/>
    <property type="evidence" value="ECO:0007669"/>
    <property type="project" value="TreeGrafter"/>
</dbReference>
<dbReference type="Pfam" id="PF00191">
    <property type="entry name" value="Annexin"/>
    <property type="match status" value="3"/>
</dbReference>
<dbReference type="SUPFAM" id="SSF47874">
    <property type="entry name" value="Annexin"/>
    <property type="match status" value="1"/>
</dbReference>
<keyword evidence="2 7" id="KW-0677">Repeat</keyword>
<dbReference type="PANTHER" id="PTHR10502">
    <property type="entry name" value="ANNEXIN"/>
    <property type="match status" value="1"/>
</dbReference>
<feature type="binding site" evidence="6">
    <location>
        <position position="246"/>
    </location>
    <ligand>
        <name>Ca(2+)</name>
        <dbReference type="ChEBI" id="CHEBI:29108"/>
        <label>1</label>
    </ligand>
</feature>
<dbReference type="GO" id="GO:0005544">
    <property type="term" value="F:calcium-dependent phospholipid binding"/>
    <property type="evidence" value="ECO:0007669"/>
    <property type="project" value="UniProtKB-KW"/>
</dbReference>
<dbReference type="InterPro" id="IPR009118">
    <property type="entry name" value="AnnexinD_plant"/>
</dbReference>
<evidence type="ECO:0000256" key="4">
    <source>
        <dbReference type="ARBA" id="ARBA00023216"/>
    </source>
</evidence>
<dbReference type="GO" id="GO:0005886">
    <property type="term" value="C:plasma membrane"/>
    <property type="evidence" value="ECO:0007669"/>
    <property type="project" value="TreeGrafter"/>
</dbReference>
<feature type="binding site" evidence="6">
    <location>
        <position position="205"/>
    </location>
    <ligand>
        <name>Ca(2+)</name>
        <dbReference type="ChEBI" id="CHEBI:29108"/>
        <label>1</label>
    </ligand>
</feature>
<dbReference type="GO" id="GO:0009651">
    <property type="term" value="P:response to salt stress"/>
    <property type="evidence" value="ECO:0007669"/>
    <property type="project" value="TreeGrafter"/>
</dbReference>
<evidence type="ECO:0000256" key="1">
    <source>
        <dbReference type="ARBA" id="ARBA00022723"/>
    </source>
</evidence>
<keyword evidence="4 7" id="KW-0041">Annexin</keyword>
<comment type="domain">
    <text evidence="7">A pair of annexin repeats may form one binding site for calcium and phospholipid.</text>
</comment>
<feature type="binding site" evidence="6">
    <location>
        <position position="203"/>
    </location>
    <ligand>
        <name>Ca(2+)</name>
        <dbReference type="ChEBI" id="CHEBI:29108"/>
        <label>1</label>
    </ligand>
</feature>
<accession>A0A803MYC9</accession>
<evidence type="ECO:0000256" key="7">
    <source>
        <dbReference type="RuleBase" id="RU003540"/>
    </source>
</evidence>
<dbReference type="EnsemblPlants" id="AUR62037209-RA">
    <property type="protein sequence ID" value="AUR62037209-RA:cds"/>
    <property type="gene ID" value="AUR62037209"/>
</dbReference>
<name>A0A803MYC9_CHEQI</name>
<dbReference type="GO" id="GO:0005737">
    <property type="term" value="C:cytoplasm"/>
    <property type="evidence" value="ECO:0007669"/>
    <property type="project" value="TreeGrafter"/>
</dbReference>
<feature type="binding site" evidence="6">
    <location>
        <position position="13"/>
    </location>
    <ligand>
        <name>Ca(2+)</name>
        <dbReference type="ChEBI" id="CHEBI:29108"/>
        <label>1</label>
    </ligand>
</feature>
<dbReference type="InterPro" id="IPR018502">
    <property type="entry name" value="Annexin_repeat"/>
</dbReference>
<dbReference type="GO" id="GO:0009408">
    <property type="term" value="P:response to heat"/>
    <property type="evidence" value="ECO:0007669"/>
    <property type="project" value="TreeGrafter"/>
</dbReference>
<keyword evidence="5 7" id="KW-0111">Calcium/phospholipid-binding</keyword>
<dbReference type="GO" id="GO:0001786">
    <property type="term" value="F:phosphatidylserine binding"/>
    <property type="evidence" value="ECO:0007669"/>
    <property type="project" value="TreeGrafter"/>
</dbReference>
<evidence type="ECO:0000256" key="6">
    <source>
        <dbReference type="PIRSR" id="PIRSR609118-1"/>
    </source>
</evidence>
<dbReference type="FunFam" id="1.10.220.10:FF:000006">
    <property type="entry name" value="Annexin"/>
    <property type="match status" value="1"/>
</dbReference>
<dbReference type="PRINTS" id="PR00196">
    <property type="entry name" value="ANNEXIN"/>
</dbReference>
<dbReference type="Gene3D" id="1.10.220.10">
    <property type="entry name" value="Annexin"/>
    <property type="match status" value="3"/>
</dbReference>
<dbReference type="PROSITE" id="PS51897">
    <property type="entry name" value="ANNEXIN_2"/>
    <property type="match status" value="3"/>
</dbReference>
<feature type="binding site" evidence="6">
    <location>
        <position position="245"/>
    </location>
    <ligand>
        <name>Ca(2+)</name>
        <dbReference type="ChEBI" id="CHEBI:29108"/>
        <label>1</label>
    </ligand>
</feature>
<evidence type="ECO:0000256" key="2">
    <source>
        <dbReference type="ARBA" id="ARBA00022737"/>
    </source>
</evidence>
<comment type="similarity">
    <text evidence="7">Belongs to the annexin family.</text>
</comment>
<dbReference type="InterPro" id="IPR018252">
    <property type="entry name" value="Annexin_repeat_CS"/>
</dbReference>
<dbReference type="SMART" id="SM00335">
    <property type="entry name" value="ANX"/>
    <property type="match status" value="3"/>
</dbReference>
<proteinExistence type="inferred from homology"/>
<dbReference type="PROSITE" id="PS00223">
    <property type="entry name" value="ANNEXIN_1"/>
    <property type="match status" value="1"/>
</dbReference>